<dbReference type="AlphaFoldDB" id="A0A194Q2A6"/>
<organism evidence="5 6">
    <name type="scientific">Papilio xuthus</name>
    <name type="common">Asian swallowtail butterfly</name>
    <dbReference type="NCBI Taxonomy" id="66420"/>
    <lineage>
        <taxon>Eukaryota</taxon>
        <taxon>Metazoa</taxon>
        <taxon>Ecdysozoa</taxon>
        <taxon>Arthropoda</taxon>
        <taxon>Hexapoda</taxon>
        <taxon>Insecta</taxon>
        <taxon>Pterygota</taxon>
        <taxon>Neoptera</taxon>
        <taxon>Endopterygota</taxon>
        <taxon>Lepidoptera</taxon>
        <taxon>Glossata</taxon>
        <taxon>Ditrysia</taxon>
        <taxon>Papilionoidea</taxon>
        <taxon>Papilionidae</taxon>
        <taxon>Papilioninae</taxon>
        <taxon>Papilio</taxon>
    </lineage>
</organism>
<evidence type="ECO:0000256" key="2">
    <source>
        <dbReference type="ARBA" id="ARBA00006311"/>
    </source>
</evidence>
<accession>A0A194Q2A6</accession>
<evidence type="ECO:0000313" key="5">
    <source>
        <dbReference type="EMBL" id="KPI99468.1"/>
    </source>
</evidence>
<feature type="compositionally biased region" description="Low complexity" evidence="4">
    <location>
        <begin position="297"/>
        <end position="315"/>
    </location>
</feature>
<feature type="region of interest" description="Disordered" evidence="4">
    <location>
        <begin position="269"/>
        <end position="333"/>
    </location>
</feature>
<sequence length="333" mass="35268">MVLAAACALDMMAMEVGTSPTALSQLQSVQKVMAMPTVGAAMGQVGAFYTKVKGAHSLLEWALSTAEASVSLAAATAAPYVASPLAAGDAKMAAVIDELGRRVPIVNEQPKVIVETTKQAVIAKISPHVNKVFVARAAAEQRVHSLKELSWAKANALLSTAYGQRALHGVDAGACYAMKLLDQYLPPVEPQPDHTGQSLPYTTCDIVEAERDPALHTVQTVGRLSAVAARRVWANLAARVNHLRANGVELDVRRYITALLAAVHLATVTSEQQQQERDTDTEQPRPAHPAPTPHAHPAPTSHTAPTSPTSPTTATKLKSTPEAKSTKPEDSEQ</sequence>
<dbReference type="PANTHER" id="PTHR14024:SF53">
    <property type="entry name" value="LIPID STORAGE DROPLETS SURFACE-BINDING PROTEIN 2"/>
    <property type="match status" value="1"/>
</dbReference>
<keyword evidence="3" id="KW-0551">Lipid droplet</keyword>
<dbReference type="GO" id="GO:0005829">
    <property type="term" value="C:cytosol"/>
    <property type="evidence" value="ECO:0007669"/>
    <property type="project" value="TreeGrafter"/>
</dbReference>
<dbReference type="InterPro" id="IPR004279">
    <property type="entry name" value="Perilipin"/>
</dbReference>
<dbReference type="EMBL" id="KQ459579">
    <property type="protein sequence ID" value="KPI99468.1"/>
    <property type="molecule type" value="Genomic_DNA"/>
</dbReference>
<evidence type="ECO:0000313" key="6">
    <source>
        <dbReference type="Proteomes" id="UP000053268"/>
    </source>
</evidence>
<dbReference type="STRING" id="66420.A0A194Q2A6"/>
<keyword evidence="6" id="KW-1185">Reference proteome</keyword>
<feature type="compositionally biased region" description="Pro residues" evidence="4">
    <location>
        <begin position="286"/>
        <end position="296"/>
    </location>
</feature>
<dbReference type="GO" id="GO:0005811">
    <property type="term" value="C:lipid droplet"/>
    <property type="evidence" value="ECO:0007669"/>
    <property type="project" value="UniProtKB-SubCell"/>
</dbReference>
<dbReference type="Proteomes" id="UP000053268">
    <property type="component" value="Unassembled WGS sequence"/>
</dbReference>
<dbReference type="GO" id="GO:0019915">
    <property type="term" value="P:lipid storage"/>
    <property type="evidence" value="ECO:0007669"/>
    <property type="project" value="TreeGrafter"/>
</dbReference>
<reference evidence="5 6" key="1">
    <citation type="journal article" date="2015" name="Nat. Commun.">
        <title>Outbred genome sequencing and CRISPR/Cas9 gene editing in butterflies.</title>
        <authorList>
            <person name="Li X."/>
            <person name="Fan D."/>
            <person name="Zhang W."/>
            <person name="Liu G."/>
            <person name="Zhang L."/>
            <person name="Zhao L."/>
            <person name="Fang X."/>
            <person name="Chen L."/>
            <person name="Dong Y."/>
            <person name="Chen Y."/>
            <person name="Ding Y."/>
            <person name="Zhao R."/>
            <person name="Feng M."/>
            <person name="Zhu Y."/>
            <person name="Feng Y."/>
            <person name="Jiang X."/>
            <person name="Zhu D."/>
            <person name="Xiang H."/>
            <person name="Feng X."/>
            <person name="Li S."/>
            <person name="Wang J."/>
            <person name="Zhang G."/>
            <person name="Kronforst M.R."/>
            <person name="Wang W."/>
        </authorList>
    </citation>
    <scope>NUCLEOTIDE SEQUENCE [LARGE SCALE GENOMIC DNA]</scope>
    <source>
        <strain evidence="5">Ya'a_city_454_Px</strain>
        <tissue evidence="5">Whole body</tissue>
    </source>
</reference>
<evidence type="ECO:0000256" key="3">
    <source>
        <dbReference type="ARBA" id="ARBA00022677"/>
    </source>
</evidence>
<evidence type="ECO:0000256" key="4">
    <source>
        <dbReference type="SAM" id="MobiDB-lite"/>
    </source>
</evidence>
<comment type="subcellular location">
    <subcellularLocation>
        <location evidence="1">Lipid droplet</location>
    </subcellularLocation>
</comment>
<name>A0A194Q2A6_PAPXU</name>
<protein>
    <submittedName>
        <fullName evidence="5">Lipid storage droplets surface-binding protein 2</fullName>
    </submittedName>
</protein>
<feature type="compositionally biased region" description="Basic and acidic residues" evidence="4">
    <location>
        <begin position="319"/>
        <end position="333"/>
    </location>
</feature>
<dbReference type="GO" id="GO:0010890">
    <property type="term" value="P:positive regulation of triglyceride storage"/>
    <property type="evidence" value="ECO:0007669"/>
    <property type="project" value="TreeGrafter"/>
</dbReference>
<dbReference type="PANTHER" id="PTHR14024">
    <property type="entry name" value="PERILIPIN"/>
    <property type="match status" value="1"/>
</dbReference>
<evidence type="ECO:0000256" key="1">
    <source>
        <dbReference type="ARBA" id="ARBA00004502"/>
    </source>
</evidence>
<dbReference type="Pfam" id="PF03036">
    <property type="entry name" value="Perilipin"/>
    <property type="match status" value="1"/>
</dbReference>
<comment type="similarity">
    <text evidence="2">Belongs to the perilipin family.</text>
</comment>
<feature type="compositionally biased region" description="Basic and acidic residues" evidence="4">
    <location>
        <begin position="274"/>
        <end position="285"/>
    </location>
</feature>
<gene>
    <name evidence="5" type="ORF">RR46_03833</name>
</gene>
<proteinExistence type="inferred from homology"/>